<dbReference type="STRING" id="1579316.RC74_18665"/>
<evidence type="ECO:0000313" key="1">
    <source>
        <dbReference type="EMBL" id="AML53010.1"/>
    </source>
</evidence>
<reference evidence="1 2" key="1">
    <citation type="submission" date="2016-02" db="EMBL/GenBank/DDBJ databases">
        <title>Complete genome sequence of Halocynthiibacter arcticus PAMC 20958t from arctic marine sediment.</title>
        <authorList>
            <person name="Lee Y.M."/>
            <person name="Baek K."/>
            <person name="Lee H.K."/>
            <person name="Shin S.C."/>
        </authorList>
    </citation>
    <scope>NUCLEOTIDE SEQUENCE [LARGE SCALE GENOMIC DNA]</scope>
    <source>
        <strain evidence="1">PAMC 20958</strain>
    </source>
</reference>
<dbReference type="OrthoDB" id="6105464at2"/>
<evidence type="ECO:0008006" key="3">
    <source>
        <dbReference type="Google" id="ProtNLM"/>
    </source>
</evidence>
<dbReference type="EMBL" id="CP014327">
    <property type="protein sequence ID" value="AML53010.1"/>
    <property type="molecule type" value="Genomic_DNA"/>
</dbReference>
<dbReference type="Proteomes" id="UP000070371">
    <property type="component" value="Chromosome"/>
</dbReference>
<keyword evidence="2" id="KW-1185">Reference proteome</keyword>
<proteinExistence type="predicted"/>
<sequence>MKLFCVLTLACLTDSQSYADIHLEFLEGAPKDKFVLTNEGSCQVKNAVIKIDLSGAAAGLIFDVTAAGAGVEVFQPLEITSGAEHFSTIPKVSDGDQSITLQLQNFGPNKVVAFTIDVDDTTGAREITVSDSEFDGVSVSATMGEQLFSATLQDRSEVRLDMAGCMT</sequence>
<gene>
    <name evidence="1" type="ORF">RC74_18665</name>
</gene>
<protein>
    <recommendedName>
        <fullName evidence="3">Aggregation factor core</fullName>
    </recommendedName>
</protein>
<dbReference type="RefSeq" id="WP_052275023.1">
    <property type="nucleotide sequence ID" value="NZ_CP014327.1"/>
</dbReference>
<dbReference type="KEGG" id="hat:RC74_18665"/>
<organism evidence="1 2">
    <name type="scientific">Falsihalocynthiibacter arcticus</name>
    <dbReference type="NCBI Taxonomy" id="1579316"/>
    <lineage>
        <taxon>Bacteria</taxon>
        <taxon>Pseudomonadati</taxon>
        <taxon>Pseudomonadota</taxon>
        <taxon>Alphaproteobacteria</taxon>
        <taxon>Rhodobacterales</taxon>
        <taxon>Roseobacteraceae</taxon>
        <taxon>Falsihalocynthiibacter</taxon>
    </lineage>
</organism>
<dbReference type="AlphaFoldDB" id="A0A126V3Y7"/>
<evidence type="ECO:0000313" key="2">
    <source>
        <dbReference type="Proteomes" id="UP000070371"/>
    </source>
</evidence>
<accession>A0A126V3Y7</accession>
<name>A0A126V3Y7_9RHOB</name>